<dbReference type="EMBL" id="JALJZS010000002">
    <property type="protein sequence ID" value="MCP2000367.1"/>
    <property type="molecule type" value="Genomic_DNA"/>
</dbReference>
<organism evidence="1 2">
    <name type="scientific">Nitrobacter winogradskyi</name>
    <name type="common">Nitrobacter agilis</name>
    <dbReference type="NCBI Taxonomy" id="913"/>
    <lineage>
        <taxon>Bacteria</taxon>
        <taxon>Pseudomonadati</taxon>
        <taxon>Pseudomonadota</taxon>
        <taxon>Alphaproteobacteria</taxon>
        <taxon>Hyphomicrobiales</taxon>
        <taxon>Nitrobacteraceae</taxon>
        <taxon>Nitrobacter</taxon>
    </lineage>
</organism>
<sequence>MAGTFRFIEILSLLMESEARPFVRLIAVSSSDGPPDQTDRDPRKDNASRTRRVRVFIETNTFRQLFGCHGFGL</sequence>
<name>A0ACC6AMF2_NITWI</name>
<dbReference type="Proteomes" id="UP001205486">
    <property type="component" value="Unassembled WGS sequence"/>
</dbReference>
<comment type="caution">
    <text evidence="1">The sequence shown here is derived from an EMBL/GenBank/DDBJ whole genome shotgun (WGS) entry which is preliminary data.</text>
</comment>
<keyword evidence="2" id="KW-1185">Reference proteome</keyword>
<accession>A0ACC6AMF2</accession>
<evidence type="ECO:0000313" key="1">
    <source>
        <dbReference type="EMBL" id="MCP2000367.1"/>
    </source>
</evidence>
<reference evidence="1" key="1">
    <citation type="submission" date="2022-03" db="EMBL/GenBank/DDBJ databases">
        <title>Interactions between chemoautotrophic and heterotrophic bacteria.</title>
        <authorList>
            <person name="Santoro A."/>
        </authorList>
    </citation>
    <scope>NUCLEOTIDE SEQUENCE</scope>
    <source>
        <strain evidence="1">Nb-106</strain>
    </source>
</reference>
<protein>
    <submittedName>
        <fullName evidence="1">Uncharacterized protein</fullName>
    </submittedName>
</protein>
<evidence type="ECO:0000313" key="2">
    <source>
        <dbReference type="Proteomes" id="UP001205486"/>
    </source>
</evidence>
<gene>
    <name evidence="1" type="ORF">J2S34_002815</name>
</gene>
<proteinExistence type="predicted"/>